<dbReference type="Pfam" id="PF06041">
    <property type="entry name" value="DUF924"/>
    <property type="match status" value="1"/>
</dbReference>
<keyword evidence="2" id="KW-1185">Reference proteome</keyword>
<reference evidence="1 2" key="1">
    <citation type="submission" date="2017-04" db="EMBL/GenBank/DDBJ databases">
        <title>Draft genome sequence of Zooshikella ganghwensis VG4 isolated from Red Sea sediments.</title>
        <authorList>
            <person name="Rehman Z."/>
            <person name="Alam I."/>
            <person name="Kamau A."/>
            <person name="Bajic V."/>
            <person name="Leiknes T."/>
        </authorList>
    </citation>
    <scope>NUCLEOTIDE SEQUENCE [LARGE SCALE GENOMIC DNA]</scope>
    <source>
        <strain evidence="1 2">VG4</strain>
    </source>
</reference>
<comment type="caution">
    <text evidence="1">The sequence shown here is derived from an EMBL/GenBank/DDBJ whole genome shotgun (WGS) entry which is preliminary data.</text>
</comment>
<dbReference type="EMBL" id="NDXW01000001">
    <property type="protein sequence ID" value="RDH46545.1"/>
    <property type="molecule type" value="Genomic_DNA"/>
</dbReference>
<dbReference type="Gene3D" id="1.25.40.10">
    <property type="entry name" value="Tetratricopeptide repeat domain"/>
    <property type="match status" value="1"/>
</dbReference>
<name>A0A4P9VSD4_9GAMM</name>
<sequence length="205" mass="24024">MEEKQPEKVITAWFGELDSEGNVSVEIRNKWFNATAYYDSELRITFESWVFAAENGALKHWEESAEGRLALIILLDQIPRNIYRSTASAYKYDATALHHAKQALLKEQHKQLPYLMRIFCYMPFEHAECLLEQEQAVRLFKEVTSEVEASSPLYSQLYAFYDYAVQHQKIIRQFGRFPHRNRTLGRISTPEETIYLEDKGTNFGQ</sequence>
<gene>
    <name evidence="1" type="ORF">B9G39_25510</name>
</gene>
<dbReference type="RefSeq" id="WP_094789277.1">
    <property type="nucleotide sequence ID" value="NZ_NDXW01000001.1"/>
</dbReference>
<accession>A0A4P9VSD4</accession>
<evidence type="ECO:0000313" key="2">
    <source>
        <dbReference type="Proteomes" id="UP000257039"/>
    </source>
</evidence>
<proteinExistence type="predicted"/>
<dbReference type="AlphaFoldDB" id="A0A4P9VSD4"/>
<dbReference type="Gene3D" id="1.20.58.320">
    <property type="entry name" value="TPR-like"/>
    <property type="match status" value="1"/>
</dbReference>
<protein>
    <submittedName>
        <fullName evidence="1">DUF924 domain-containing protein</fullName>
    </submittedName>
</protein>
<dbReference type="InterPro" id="IPR011990">
    <property type="entry name" value="TPR-like_helical_dom_sf"/>
</dbReference>
<dbReference type="InterPro" id="IPR010323">
    <property type="entry name" value="DUF924"/>
</dbReference>
<organism evidence="1 2">
    <name type="scientific">Zooshikella ganghwensis</name>
    <dbReference type="NCBI Taxonomy" id="202772"/>
    <lineage>
        <taxon>Bacteria</taxon>
        <taxon>Pseudomonadati</taxon>
        <taxon>Pseudomonadota</taxon>
        <taxon>Gammaproteobacteria</taxon>
        <taxon>Oceanospirillales</taxon>
        <taxon>Zooshikellaceae</taxon>
        <taxon>Zooshikella</taxon>
    </lineage>
</organism>
<dbReference type="Proteomes" id="UP000257039">
    <property type="component" value="Unassembled WGS sequence"/>
</dbReference>
<dbReference type="SUPFAM" id="SSF48452">
    <property type="entry name" value="TPR-like"/>
    <property type="match status" value="1"/>
</dbReference>
<evidence type="ECO:0000313" key="1">
    <source>
        <dbReference type="EMBL" id="RDH46545.1"/>
    </source>
</evidence>